<sequence length="172" mass="19304">MQSEEGMIADTNNYAYGKFVPVFIKYFNGGTDCGLRGCESYEYGSSDIDAQLSQNYQIFSKKRYAGSGYFDEGQYIMSDSMFLMIENNSAAGNSILISVDVNGFYKKPNIWGYDLFTFQIDEESGKVLPMGAPGTRWTNHDTYCSATSENRVNGASCAYKAFTEKDYFKNLP</sequence>
<evidence type="ECO:0000313" key="1">
    <source>
        <dbReference type="EMBL" id="MBO8430548.1"/>
    </source>
</evidence>
<dbReference type="Proteomes" id="UP000823632">
    <property type="component" value="Unassembled WGS sequence"/>
</dbReference>
<name>A0A9D9DN10_9BACT</name>
<reference evidence="1" key="1">
    <citation type="submission" date="2020-10" db="EMBL/GenBank/DDBJ databases">
        <authorList>
            <person name="Gilroy R."/>
        </authorList>
    </citation>
    <scope>NUCLEOTIDE SEQUENCE</scope>
    <source>
        <strain evidence="1">10192</strain>
    </source>
</reference>
<dbReference type="AlphaFoldDB" id="A0A9D9DN10"/>
<proteinExistence type="predicted"/>
<protein>
    <submittedName>
        <fullName evidence="1">Uncharacterized protein</fullName>
    </submittedName>
</protein>
<accession>A0A9D9DN10</accession>
<organism evidence="1 2">
    <name type="scientific">Candidatus Scatousia excrementipullorum</name>
    <dbReference type="NCBI Taxonomy" id="2840936"/>
    <lineage>
        <taxon>Bacteria</taxon>
        <taxon>Candidatus Scatousia</taxon>
    </lineage>
</organism>
<comment type="caution">
    <text evidence="1">The sequence shown here is derived from an EMBL/GenBank/DDBJ whole genome shotgun (WGS) entry which is preliminary data.</text>
</comment>
<reference evidence="1" key="2">
    <citation type="journal article" date="2021" name="PeerJ">
        <title>Extensive microbial diversity within the chicken gut microbiome revealed by metagenomics and culture.</title>
        <authorList>
            <person name="Gilroy R."/>
            <person name="Ravi A."/>
            <person name="Getino M."/>
            <person name="Pursley I."/>
            <person name="Horton D.L."/>
            <person name="Alikhan N.F."/>
            <person name="Baker D."/>
            <person name="Gharbi K."/>
            <person name="Hall N."/>
            <person name="Watson M."/>
            <person name="Adriaenssens E.M."/>
            <person name="Foster-Nyarko E."/>
            <person name="Jarju S."/>
            <person name="Secka A."/>
            <person name="Antonio M."/>
            <person name="Oren A."/>
            <person name="Chaudhuri R.R."/>
            <person name="La Ragione R."/>
            <person name="Hildebrand F."/>
            <person name="Pallen M.J."/>
        </authorList>
    </citation>
    <scope>NUCLEOTIDE SEQUENCE</scope>
    <source>
        <strain evidence="1">10192</strain>
    </source>
</reference>
<dbReference type="EMBL" id="JADIND010000088">
    <property type="protein sequence ID" value="MBO8430548.1"/>
    <property type="molecule type" value="Genomic_DNA"/>
</dbReference>
<evidence type="ECO:0000313" key="2">
    <source>
        <dbReference type="Proteomes" id="UP000823632"/>
    </source>
</evidence>
<gene>
    <name evidence="1" type="ORF">IAC76_04105</name>
</gene>